<dbReference type="PANTHER" id="PTHR43042:SF3">
    <property type="entry name" value="RIBOSOMAL RNA LARGE SUBUNIT METHYLTRANSFERASE YWBD-RELATED"/>
    <property type="match status" value="1"/>
</dbReference>
<dbReference type="EMBL" id="QHCT01000013">
    <property type="protein sequence ID" value="RHX84341.1"/>
    <property type="molecule type" value="Genomic_DNA"/>
</dbReference>
<dbReference type="InterPro" id="IPR019614">
    <property type="entry name" value="SAM-dep_methyl-trfase"/>
</dbReference>
<evidence type="ECO:0000259" key="5">
    <source>
        <dbReference type="Pfam" id="PF10672"/>
    </source>
</evidence>
<sequence length="336" mass="39729">MSENGSEEAKSLNDSGNPKVMFRNRLSRMSKHWRKWARKRGLQCFRIYDRDIPQVPVSVDLYGPYCQISAYKNSYEISEEERERENREIGSIVSEVLNIDPKQIFWKKREPKKGTQQYEKQSEQSELLEVEENGLRFYVNLSDYLDTGLFLDHRITRELVRKESKDKKFLNLFSYTGSFTVYAASGGASKSLSIDLSNTYLAWAEENLRANGFSTTKHRMLRADVMEWLRTERKEKDREKYDLIVVDPPTFSNSKKMIDIFDVQRDHVEILNILYRDFALPGAILYFSTNFRKFQLAEKSILWDQIEDISKKTLPEDFRNERIHFCWRMQKPSGSL</sequence>
<dbReference type="InterPro" id="IPR029063">
    <property type="entry name" value="SAM-dependent_MTases_sf"/>
</dbReference>
<name>A0A396YMM4_9LEPT</name>
<dbReference type="PANTHER" id="PTHR43042">
    <property type="entry name" value="SAM-DEPENDENT METHYLTRANSFERASE"/>
    <property type="match status" value="1"/>
</dbReference>
<comment type="caution">
    <text evidence="6">The sequence shown here is derived from an EMBL/GenBank/DDBJ whole genome shotgun (WGS) entry which is preliminary data.</text>
</comment>
<dbReference type="Gene3D" id="3.40.50.150">
    <property type="entry name" value="Vaccinia Virus protein VP39"/>
    <property type="match status" value="1"/>
</dbReference>
<protein>
    <submittedName>
        <fullName evidence="6">SAM-dependent methyltransferase</fullName>
    </submittedName>
</protein>
<keyword evidence="3" id="KW-0949">S-adenosyl-L-methionine</keyword>
<evidence type="ECO:0000256" key="1">
    <source>
        <dbReference type="ARBA" id="ARBA00022603"/>
    </source>
</evidence>
<dbReference type="AlphaFoldDB" id="A0A396YMM4"/>
<accession>A0A396YMM4</accession>
<dbReference type="RefSeq" id="WP_118970821.1">
    <property type="nucleotide sequence ID" value="NZ_QHCT01000013.1"/>
</dbReference>
<feature type="region of interest" description="Disordered" evidence="4">
    <location>
        <begin position="1"/>
        <end position="20"/>
    </location>
</feature>
<feature type="domain" description="S-adenosylmethionine-dependent methyltransferase" evidence="5">
    <location>
        <begin position="123"/>
        <end position="283"/>
    </location>
</feature>
<dbReference type="Gene3D" id="3.30.750.80">
    <property type="entry name" value="RNA methyltransferase domain (HRMD) like"/>
    <property type="match status" value="1"/>
</dbReference>
<keyword evidence="2 6" id="KW-0808">Transferase</keyword>
<evidence type="ECO:0000256" key="3">
    <source>
        <dbReference type="ARBA" id="ARBA00022691"/>
    </source>
</evidence>
<dbReference type="GO" id="GO:0008168">
    <property type="term" value="F:methyltransferase activity"/>
    <property type="evidence" value="ECO:0007669"/>
    <property type="project" value="UniProtKB-KW"/>
</dbReference>
<dbReference type="CDD" id="cd02440">
    <property type="entry name" value="AdoMet_MTases"/>
    <property type="match status" value="1"/>
</dbReference>
<dbReference type="Proteomes" id="UP000265798">
    <property type="component" value="Unassembled WGS sequence"/>
</dbReference>
<gene>
    <name evidence="6" type="ORF">DLM75_22820</name>
</gene>
<dbReference type="OrthoDB" id="9805492at2"/>
<dbReference type="SUPFAM" id="SSF53335">
    <property type="entry name" value="S-adenosyl-L-methionine-dependent methyltransferases"/>
    <property type="match status" value="1"/>
</dbReference>
<dbReference type="Pfam" id="PF10672">
    <property type="entry name" value="Methyltrans_SAM"/>
    <property type="match status" value="1"/>
</dbReference>
<evidence type="ECO:0000313" key="7">
    <source>
        <dbReference type="Proteomes" id="UP000265798"/>
    </source>
</evidence>
<reference evidence="7" key="1">
    <citation type="submission" date="2018-05" db="EMBL/GenBank/DDBJ databases">
        <title>Leptospira yasudae sp. nov. and Leptospira stimsonii sp. nov., two pathogenic species of the genus Leptospira isolated from environmental sources.</title>
        <authorList>
            <person name="Casanovas-Massana A."/>
            <person name="Hamond C."/>
            <person name="Santos L.A."/>
            <person name="Hacker K.P."/>
            <person name="Balassiano I."/>
            <person name="Medeiros M.A."/>
            <person name="Reis M.G."/>
            <person name="Ko A.I."/>
            <person name="Wunder E.A."/>
        </authorList>
    </citation>
    <scope>NUCLEOTIDE SEQUENCE [LARGE SCALE GENOMIC DNA]</scope>
    <source>
        <strain evidence="7">Yale</strain>
    </source>
</reference>
<organism evidence="6 7">
    <name type="scientific">Leptospira stimsonii</name>
    <dbReference type="NCBI Taxonomy" id="2202203"/>
    <lineage>
        <taxon>Bacteria</taxon>
        <taxon>Pseudomonadati</taxon>
        <taxon>Spirochaetota</taxon>
        <taxon>Spirochaetia</taxon>
        <taxon>Leptospirales</taxon>
        <taxon>Leptospiraceae</taxon>
        <taxon>Leptospira</taxon>
    </lineage>
</organism>
<evidence type="ECO:0000256" key="4">
    <source>
        <dbReference type="SAM" id="MobiDB-lite"/>
    </source>
</evidence>
<proteinExistence type="predicted"/>
<dbReference type="GO" id="GO:0032259">
    <property type="term" value="P:methylation"/>
    <property type="evidence" value="ECO:0007669"/>
    <property type="project" value="UniProtKB-KW"/>
</dbReference>
<evidence type="ECO:0000256" key="2">
    <source>
        <dbReference type="ARBA" id="ARBA00022679"/>
    </source>
</evidence>
<evidence type="ECO:0000313" key="6">
    <source>
        <dbReference type="EMBL" id="RHX84341.1"/>
    </source>
</evidence>
<keyword evidence="1 6" id="KW-0489">Methyltransferase</keyword>